<protein>
    <submittedName>
        <fullName evidence="6">Creatinine amidohydrolase</fullName>
    </submittedName>
</protein>
<dbReference type="PANTHER" id="PTHR35005">
    <property type="entry name" value="3-DEHYDRO-SCYLLO-INOSOSE HYDROLASE"/>
    <property type="match status" value="1"/>
</dbReference>
<dbReference type="GO" id="GO:0046872">
    <property type="term" value="F:metal ion binding"/>
    <property type="evidence" value="ECO:0007669"/>
    <property type="project" value="UniProtKB-KW"/>
</dbReference>
<dbReference type="InterPro" id="IPR024087">
    <property type="entry name" value="Creatininase-like_sf"/>
</dbReference>
<dbReference type="Proteomes" id="UP000198891">
    <property type="component" value="Unassembled WGS sequence"/>
</dbReference>
<dbReference type="GO" id="GO:0009231">
    <property type="term" value="P:riboflavin biosynthetic process"/>
    <property type="evidence" value="ECO:0007669"/>
    <property type="project" value="TreeGrafter"/>
</dbReference>
<dbReference type="InterPro" id="IPR003785">
    <property type="entry name" value="Creatininase/forma_Hydrolase"/>
</dbReference>
<keyword evidence="4" id="KW-0862">Zinc</keyword>
<keyword evidence="7" id="KW-1185">Reference proteome</keyword>
<dbReference type="EMBL" id="FNPZ01000002">
    <property type="protein sequence ID" value="SDZ13830.1"/>
    <property type="molecule type" value="Genomic_DNA"/>
</dbReference>
<dbReference type="GO" id="GO:0016811">
    <property type="term" value="F:hydrolase activity, acting on carbon-nitrogen (but not peptide) bonds, in linear amides"/>
    <property type="evidence" value="ECO:0007669"/>
    <property type="project" value="TreeGrafter"/>
</dbReference>
<evidence type="ECO:0000313" key="7">
    <source>
        <dbReference type="Proteomes" id="UP000198891"/>
    </source>
</evidence>
<dbReference type="InterPro" id="IPR023871">
    <property type="entry name" value="MftE"/>
</dbReference>
<name>A0A1H3QKJ0_9MICO</name>
<keyword evidence="2" id="KW-0479">Metal-binding</keyword>
<evidence type="ECO:0000313" key="6">
    <source>
        <dbReference type="EMBL" id="SDZ13830.1"/>
    </source>
</evidence>
<dbReference type="SUPFAM" id="SSF102215">
    <property type="entry name" value="Creatininase"/>
    <property type="match status" value="1"/>
</dbReference>
<evidence type="ECO:0000256" key="2">
    <source>
        <dbReference type="ARBA" id="ARBA00022723"/>
    </source>
</evidence>
<dbReference type="Pfam" id="PF02633">
    <property type="entry name" value="Creatininase"/>
    <property type="match status" value="1"/>
</dbReference>
<sequence length="252" mass="25275">MTGLDALSWPAVPSGATVLLPIGSTEQHGPHLPFDTDAVIARSVAGVVGERMLAAGEAVVLAPVLAYGASGEHQSFAGTISIGHEALRFVLIELVRSLSSWAARTVIVNGHGGNVPTLASAVPQLRAENHRVAWLPCAVSPAAAPGPDADARAGSGLPAPDAHAGRIETSLMLHLAPTAVTLPLPLPGNTEPMSELLPLMAAGGVAAVSPSGILGDPTGANAAEGAALVDAMVADALRRIAADAPDARGMLR</sequence>
<comment type="cofactor">
    <cofactor evidence="1">
        <name>Zn(2+)</name>
        <dbReference type="ChEBI" id="CHEBI:29105"/>
    </cofactor>
</comment>
<organism evidence="6 7">
    <name type="scientific">Herbiconiux ginsengi</name>
    <dbReference type="NCBI Taxonomy" id="381665"/>
    <lineage>
        <taxon>Bacteria</taxon>
        <taxon>Bacillati</taxon>
        <taxon>Actinomycetota</taxon>
        <taxon>Actinomycetes</taxon>
        <taxon>Micrococcales</taxon>
        <taxon>Microbacteriaceae</taxon>
        <taxon>Herbiconiux</taxon>
    </lineage>
</organism>
<evidence type="ECO:0000256" key="4">
    <source>
        <dbReference type="ARBA" id="ARBA00022833"/>
    </source>
</evidence>
<comment type="similarity">
    <text evidence="5">Belongs to the creatininase superfamily.</text>
</comment>
<evidence type="ECO:0000256" key="5">
    <source>
        <dbReference type="ARBA" id="ARBA00024029"/>
    </source>
</evidence>
<keyword evidence="3 6" id="KW-0378">Hydrolase</keyword>
<gene>
    <name evidence="6" type="ORF">SAMN05216554_2591</name>
</gene>
<dbReference type="STRING" id="381665.SAMN05216554_2591"/>
<accession>A0A1H3QKJ0</accession>
<dbReference type="OrthoDB" id="9801445at2"/>
<evidence type="ECO:0000256" key="1">
    <source>
        <dbReference type="ARBA" id="ARBA00001947"/>
    </source>
</evidence>
<evidence type="ECO:0000256" key="3">
    <source>
        <dbReference type="ARBA" id="ARBA00022801"/>
    </source>
</evidence>
<dbReference type="RefSeq" id="WP_092554214.1">
    <property type="nucleotide sequence ID" value="NZ_FNPZ01000002.1"/>
</dbReference>
<dbReference type="NCBIfam" id="TIGR03964">
    <property type="entry name" value="mycofact_creat"/>
    <property type="match status" value="1"/>
</dbReference>
<proteinExistence type="inferred from homology"/>
<dbReference type="Gene3D" id="3.40.50.10310">
    <property type="entry name" value="Creatininase"/>
    <property type="match status" value="1"/>
</dbReference>
<dbReference type="PANTHER" id="PTHR35005:SF1">
    <property type="entry name" value="2-AMINO-5-FORMYLAMINO-6-RIBOSYLAMINOPYRIMIDIN-4(3H)-ONE 5'-MONOPHOSPHATE DEFORMYLASE"/>
    <property type="match status" value="1"/>
</dbReference>
<dbReference type="AlphaFoldDB" id="A0A1H3QKJ0"/>
<reference evidence="6 7" key="1">
    <citation type="submission" date="2016-10" db="EMBL/GenBank/DDBJ databases">
        <authorList>
            <person name="de Groot N.N."/>
        </authorList>
    </citation>
    <scope>NUCLEOTIDE SEQUENCE [LARGE SCALE GENOMIC DNA]</scope>
    <source>
        <strain evidence="6 7">CGMCC 4.3491</strain>
    </source>
</reference>